<dbReference type="EMBL" id="BAABCW010000009">
    <property type="protein sequence ID" value="GAA3510298.1"/>
    <property type="molecule type" value="Genomic_DNA"/>
</dbReference>
<dbReference type="NCBIfam" id="NF045521">
    <property type="entry name" value="rhoda_near_glyco"/>
    <property type="match status" value="1"/>
</dbReference>
<evidence type="ECO:0000259" key="1">
    <source>
        <dbReference type="PROSITE" id="PS50206"/>
    </source>
</evidence>
<dbReference type="CDD" id="cd00158">
    <property type="entry name" value="RHOD"/>
    <property type="match status" value="1"/>
</dbReference>
<dbReference type="PANTHER" id="PTHR43031">
    <property type="entry name" value="FAD-DEPENDENT OXIDOREDUCTASE"/>
    <property type="match status" value="1"/>
</dbReference>
<proteinExistence type="predicted"/>
<dbReference type="RefSeq" id="WP_344927779.1">
    <property type="nucleotide sequence ID" value="NZ_BAABCW010000009.1"/>
</dbReference>
<dbReference type="Gene3D" id="3.40.250.10">
    <property type="entry name" value="Rhodanese-like domain"/>
    <property type="match status" value="1"/>
</dbReference>
<name>A0ABP6ULR3_9FLAO</name>
<evidence type="ECO:0000313" key="2">
    <source>
        <dbReference type="EMBL" id="GAA3510298.1"/>
    </source>
</evidence>
<keyword evidence="3" id="KW-1185">Reference proteome</keyword>
<dbReference type="SMART" id="SM00450">
    <property type="entry name" value="RHOD"/>
    <property type="match status" value="1"/>
</dbReference>
<dbReference type="PANTHER" id="PTHR43031:SF1">
    <property type="entry name" value="PYRIDINE NUCLEOTIDE-DISULPHIDE OXIDOREDUCTASE"/>
    <property type="match status" value="1"/>
</dbReference>
<dbReference type="InterPro" id="IPR001763">
    <property type="entry name" value="Rhodanese-like_dom"/>
</dbReference>
<dbReference type="InterPro" id="IPR036873">
    <property type="entry name" value="Rhodanese-like_dom_sf"/>
</dbReference>
<organism evidence="2 3">
    <name type="scientific">Aquimarina addita</name>
    <dbReference type="NCBI Taxonomy" id="870485"/>
    <lineage>
        <taxon>Bacteria</taxon>
        <taxon>Pseudomonadati</taxon>
        <taxon>Bacteroidota</taxon>
        <taxon>Flavobacteriia</taxon>
        <taxon>Flavobacteriales</taxon>
        <taxon>Flavobacteriaceae</taxon>
        <taxon>Aquimarina</taxon>
    </lineage>
</organism>
<reference evidence="3" key="1">
    <citation type="journal article" date="2019" name="Int. J. Syst. Evol. Microbiol.">
        <title>The Global Catalogue of Microorganisms (GCM) 10K type strain sequencing project: providing services to taxonomists for standard genome sequencing and annotation.</title>
        <authorList>
            <consortium name="The Broad Institute Genomics Platform"/>
            <consortium name="The Broad Institute Genome Sequencing Center for Infectious Disease"/>
            <person name="Wu L."/>
            <person name="Ma J."/>
        </authorList>
    </citation>
    <scope>NUCLEOTIDE SEQUENCE [LARGE SCALE GENOMIC DNA]</scope>
    <source>
        <strain evidence="3">JCM 17106</strain>
    </source>
</reference>
<accession>A0ABP6ULR3</accession>
<gene>
    <name evidence="2" type="ORF">GCM10022393_24450</name>
</gene>
<evidence type="ECO:0000313" key="3">
    <source>
        <dbReference type="Proteomes" id="UP001500459"/>
    </source>
</evidence>
<feature type="domain" description="Rhodanese" evidence="1">
    <location>
        <begin position="51"/>
        <end position="140"/>
    </location>
</feature>
<dbReference type="InterPro" id="IPR050229">
    <property type="entry name" value="GlpE_sulfurtransferase"/>
</dbReference>
<sequence length="166" mass="19450">MKKQYFFLLAFTITLSTIFSQEKVMDIAFDTMLRDLLSHTVQEVVPEDIKGEYNILFLDAREKSEFKISHIENAKWVGFTNFNLAQVKDVSKDQKIIVYCSVGYRSEKIAEKLERDGFTDVSNLYGGIFEWVHQGKNVFDKKGETEKVHTFNKEWSQWLQKGVKVY</sequence>
<protein>
    <recommendedName>
        <fullName evidence="1">Rhodanese domain-containing protein</fullName>
    </recommendedName>
</protein>
<dbReference type="Pfam" id="PF00581">
    <property type="entry name" value="Rhodanese"/>
    <property type="match status" value="1"/>
</dbReference>
<comment type="caution">
    <text evidence="2">The sequence shown here is derived from an EMBL/GenBank/DDBJ whole genome shotgun (WGS) entry which is preliminary data.</text>
</comment>
<dbReference type="SUPFAM" id="SSF52821">
    <property type="entry name" value="Rhodanese/Cell cycle control phosphatase"/>
    <property type="match status" value="1"/>
</dbReference>
<dbReference type="PROSITE" id="PS50206">
    <property type="entry name" value="RHODANESE_3"/>
    <property type="match status" value="1"/>
</dbReference>
<dbReference type="Proteomes" id="UP001500459">
    <property type="component" value="Unassembled WGS sequence"/>
</dbReference>